<dbReference type="GO" id="GO:0003676">
    <property type="term" value="F:nucleic acid binding"/>
    <property type="evidence" value="ECO:0007669"/>
    <property type="project" value="InterPro"/>
</dbReference>
<accession>A0A5C3MT76</accession>
<evidence type="ECO:0000313" key="4">
    <source>
        <dbReference type="EMBL" id="TFK48123.1"/>
    </source>
</evidence>
<proteinExistence type="predicted"/>
<dbReference type="OrthoDB" id="3265877at2759"/>
<protein>
    <recommendedName>
        <fullName evidence="3">CCHC-type domain-containing protein</fullName>
    </recommendedName>
</protein>
<dbReference type="InterPro" id="IPR036875">
    <property type="entry name" value="Znf_CCHC_sf"/>
</dbReference>
<sequence>MSMRMKKEQAMSSWIAKVHVIAFHLTMSDVAVDDEDLILILTMGLPPSYENLVIALDSTPADIFTIDLVIGRLLNEESCQVAHGATGTRAVRAATRSRVSSDEAIIVVPAAQPVHRGLAHITCFCCGVKGHFQANCPEPLSAPRTVAPTPEVAALIAEESDDEDDGCF</sequence>
<keyword evidence="2" id="KW-0479">Metal-binding</keyword>
<dbReference type="Proteomes" id="UP000305948">
    <property type="component" value="Unassembled WGS sequence"/>
</dbReference>
<dbReference type="Pfam" id="PF14223">
    <property type="entry name" value="Retrotran_gag_2"/>
    <property type="match status" value="1"/>
</dbReference>
<dbReference type="SUPFAM" id="SSF57756">
    <property type="entry name" value="Retrovirus zinc finger-like domains"/>
    <property type="match status" value="1"/>
</dbReference>
<dbReference type="AlphaFoldDB" id="A0A5C3MT76"/>
<feature type="domain" description="CCHC-type" evidence="3">
    <location>
        <begin position="123"/>
        <end position="138"/>
    </location>
</feature>
<organism evidence="4 5">
    <name type="scientific">Heliocybe sulcata</name>
    <dbReference type="NCBI Taxonomy" id="5364"/>
    <lineage>
        <taxon>Eukaryota</taxon>
        <taxon>Fungi</taxon>
        <taxon>Dikarya</taxon>
        <taxon>Basidiomycota</taxon>
        <taxon>Agaricomycotina</taxon>
        <taxon>Agaricomycetes</taxon>
        <taxon>Gloeophyllales</taxon>
        <taxon>Gloeophyllaceae</taxon>
        <taxon>Heliocybe</taxon>
    </lineage>
</organism>
<keyword evidence="2" id="KW-0862">Zinc</keyword>
<dbReference type="EMBL" id="ML213520">
    <property type="protein sequence ID" value="TFK48123.1"/>
    <property type="molecule type" value="Genomic_DNA"/>
</dbReference>
<evidence type="ECO:0000256" key="2">
    <source>
        <dbReference type="PROSITE-ProRule" id="PRU00047"/>
    </source>
</evidence>
<dbReference type="GO" id="GO:0008270">
    <property type="term" value="F:zinc ion binding"/>
    <property type="evidence" value="ECO:0007669"/>
    <property type="project" value="UniProtKB-KW"/>
</dbReference>
<dbReference type="InterPro" id="IPR001878">
    <property type="entry name" value="Znf_CCHC"/>
</dbReference>
<reference evidence="4 5" key="1">
    <citation type="journal article" date="2019" name="Nat. Ecol. Evol.">
        <title>Megaphylogeny resolves global patterns of mushroom evolution.</title>
        <authorList>
            <person name="Varga T."/>
            <person name="Krizsan K."/>
            <person name="Foldi C."/>
            <person name="Dima B."/>
            <person name="Sanchez-Garcia M."/>
            <person name="Sanchez-Ramirez S."/>
            <person name="Szollosi G.J."/>
            <person name="Szarkandi J.G."/>
            <person name="Papp V."/>
            <person name="Albert L."/>
            <person name="Andreopoulos W."/>
            <person name="Angelini C."/>
            <person name="Antonin V."/>
            <person name="Barry K.W."/>
            <person name="Bougher N.L."/>
            <person name="Buchanan P."/>
            <person name="Buyck B."/>
            <person name="Bense V."/>
            <person name="Catcheside P."/>
            <person name="Chovatia M."/>
            <person name="Cooper J."/>
            <person name="Damon W."/>
            <person name="Desjardin D."/>
            <person name="Finy P."/>
            <person name="Geml J."/>
            <person name="Haridas S."/>
            <person name="Hughes K."/>
            <person name="Justo A."/>
            <person name="Karasinski D."/>
            <person name="Kautmanova I."/>
            <person name="Kiss B."/>
            <person name="Kocsube S."/>
            <person name="Kotiranta H."/>
            <person name="LaButti K.M."/>
            <person name="Lechner B.E."/>
            <person name="Liimatainen K."/>
            <person name="Lipzen A."/>
            <person name="Lukacs Z."/>
            <person name="Mihaltcheva S."/>
            <person name="Morgado L.N."/>
            <person name="Niskanen T."/>
            <person name="Noordeloos M.E."/>
            <person name="Ohm R.A."/>
            <person name="Ortiz-Santana B."/>
            <person name="Ovrebo C."/>
            <person name="Racz N."/>
            <person name="Riley R."/>
            <person name="Savchenko A."/>
            <person name="Shiryaev A."/>
            <person name="Soop K."/>
            <person name="Spirin V."/>
            <person name="Szebenyi C."/>
            <person name="Tomsovsky M."/>
            <person name="Tulloss R.E."/>
            <person name="Uehling J."/>
            <person name="Grigoriev I.V."/>
            <person name="Vagvolgyi C."/>
            <person name="Papp T."/>
            <person name="Martin F.M."/>
            <person name="Miettinen O."/>
            <person name="Hibbett D.S."/>
            <person name="Nagy L.G."/>
        </authorList>
    </citation>
    <scope>NUCLEOTIDE SEQUENCE [LARGE SCALE GENOMIC DNA]</scope>
    <source>
        <strain evidence="4 5">OMC1185</strain>
    </source>
</reference>
<dbReference type="PROSITE" id="PS50158">
    <property type="entry name" value="ZF_CCHC"/>
    <property type="match status" value="1"/>
</dbReference>
<evidence type="ECO:0000256" key="1">
    <source>
        <dbReference type="ARBA" id="ARBA00022664"/>
    </source>
</evidence>
<gene>
    <name evidence="4" type="ORF">OE88DRAFT_1737834</name>
</gene>
<dbReference type="STRING" id="5364.A0A5C3MT76"/>
<dbReference type="GO" id="GO:0006397">
    <property type="term" value="P:mRNA processing"/>
    <property type="evidence" value="ECO:0007669"/>
    <property type="project" value="UniProtKB-KW"/>
</dbReference>
<keyword evidence="1" id="KW-0507">mRNA processing</keyword>
<evidence type="ECO:0000313" key="5">
    <source>
        <dbReference type="Proteomes" id="UP000305948"/>
    </source>
</evidence>
<keyword evidence="2" id="KW-0863">Zinc-finger</keyword>
<keyword evidence="5" id="KW-1185">Reference proteome</keyword>
<evidence type="ECO:0000259" key="3">
    <source>
        <dbReference type="PROSITE" id="PS50158"/>
    </source>
</evidence>
<name>A0A5C3MT76_9AGAM</name>